<dbReference type="SUPFAM" id="SSF109998">
    <property type="entry name" value="Triger factor/SurA peptide-binding domain-like"/>
    <property type="match status" value="1"/>
</dbReference>
<comment type="similarity">
    <text evidence="2">Belongs to the PpiC/parvulin rotamase family.</text>
</comment>
<reference evidence="8" key="1">
    <citation type="submission" date="2016-10" db="EMBL/GenBank/DDBJ databases">
        <authorList>
            <person name="Varghese N."/>
            <person name="Submissions S."/>
        </authorList>
    </citation>
    <scope>NUCLEOTIDE SEQUENCE [LARGE SCALE GENOMIC DNA]</scope>
    <source>
        <strain evidence="8">CGMCC 1.6294</strain>
    </source>
</reference>
<evidence type="ECO:0000313" key="8">
    <source>
        <dbReference type="Proteomes" id="UP000199290"/>
    </source>
</evidence>
<comment type="catalytic activity">
    <reaction evidence="1">
        <text>[protein]-peptidylproline (omega=180) = [protein]-peptidylproline (omega=0)</text>
        <dbReference type="Rhea" id="RHEA:16237"/>
        <dbReference type="Rhea" id="RHEA-COMP:10747"/>
        <dbReference type="Rhea" id="RHEA-COMP:10748"/>
        <dbReference type="ChEBI" id="CHEBI:83833"/>
        <dbReference type="ChEBI" id="CHEBI:83834"/>
        <dbReference type="EC" id="5.2.1.8"/>
    </reaction>
</comment>
<dbReference type="PANTHER" id="PTHR47245">
    <property type="entry name" value="PEPTIDYLPROLYL ISOMERASE"/>
    <property type="match status" value="1"/>
</dbReference>
<evidence type="ECO:0000259" key="6">
    <source>
        <dbReference type="PROSITE" id="PS50198"/>
    </source>
</evidence>
<dbReference type="InterPro" id="IPR046357">
    <property type="entry name" value="PPIase_dom_sf"/>
</dbReference>
<proteinExistence type="inferred from homology"/>
<dbReference type="PANTHER" id="PTHR47245:SF2">
    <property type="entry name" value="PEPTIDYL-PROLYL CIS-TRANS ISOMERASE HP_0175-RELATED"/>
    <property type="match status" value="1"/>
</dbReference>
<evidence type="ECO:0000256" key="1">
    <source>
        <dbReference type="ARBA" id="ARBA00000971"/>
    </source>
</evidence>
<dbReference type="Proteomes" id="UP000199290">
    <property type="component" value="Unassembled WGS sequence"/>
</dbReference>
<dbReference type="STRING" id="375760.SAMN04488073_3233"/>
<keyword evidence="5 7" id="KW-0413">Isomerase</keyword>
<dbReference type="AlphaFoldDB" id="A0A1I6HZF8"/>
<evidence type="ECO:0000256" key="5">
    <source>
        <dbReference type="PROSITE-ProRule" id="PRU00278"/>
    </source>
</evidence>
<feature type="domain" description="PpiC" evidence="6">
    <location>
        <begin position="160"/>
        <end position="250"/>
    </location>
</feature>
<evidence type="ECO:0000256" key="3">
    <source>
        <dbReference type="ARBA" id="ARBA00013194"/>
    </source>
</evidence>
<dbReference type="Gene3D" id="3.10.50.40">
    <property type="match status" value="1"/>
</dbReference>
<evidence type="ECO:0000313" key="7">
    <source>
        <dbReference type="EMBL" id="SFR59856.1"/>
    </source>
</evidence>
<name>A0A1I6HZF8_9GAMM</name>
<dbReference type="GO" id="GO:0003755">
    <property type="term" value="F:peptidyl-prolyl cis-trans isomerase activity"/>
    <property type="evidence" value="ECO:0007669"/>
    <property type="project" value="UniProtKB-KW"/>
</dbReference>
<dbReference type="InterPro" id="IPR027304">
    <property type="entry name" value="Trigger_fact/SurA_dom_sf"/>
</dbReference>
<dbReference type="EC" id="5.2.1.8" evidence="3"/>
<dbReference type="Gene3D" id="1.10.4030.10">
    <property type="entry name" value="Porin chaperone SurA, peptide-binding domain"/>
    <property type="match status" value="1"/>
</dbReference>
<dbReference type="PROSITE" id="PS50198">
    <property type="entry name" value="PPIC_PPIASE_2"/>
    <property type="match status" value="1"/>
</dbReference>
<protein>
    <recommendedName>
        <fullName evidence="3">peptidylprolyl isomerase</fullName>
        <ecNumber evidence="3">5.2.1.8</ecNumber>
    </recommendedName>
</protein>
<dbReference type="OrthoDB" id="14196at2"/>
<gene>
    <name evidence="7" type="ORF">SAMN04488073_3233</name>
</gene>
<accession>A0A1I6HZF8</accession>
<dbReference type="RefSeq" id="WP_091992206.1">
    <property type="nucleotide sequence ID" value="NZ_FOYV01000004.1"/>
</dbReference>
<dbReference type="InterPro" id="IPR050245">
    <property type="entry name" value="PrsA_foldase"/>
</dbReference>
<dbReference type="EMBL" id="FOYV01000004">
    <property type="protein sequence ID" value="SFR59856.1"/>
    <property type="molecule type" value="Genomic_DNA"/>
</dbReference>
<dbReference type="SUPFAM" id="SSF54534">
    <property type="entry name" value="FKBP-like"/>
    <property type="match status" value="1"/>
</dbReference>
<evidence type="ECO:0000256" key="2">
    <source>
        <dbReference type="ARBA" id="ARBA00007656"/>
    </source>
</evidence>
<organism evidence="7 8">
    <name type="scientific">Marinobacter gudaonensis</name>
    <dbReference type="NCBI Taxonomy" id="375760"/>
    <lineage>
        <taxon>Bacteria</taxon>
        <taxon>Pseudomonadati</taxon>
        <taxon>Pseudomonadota</taxon>
        <taxon>Gammaproteobacteria</taxon>
        <taxon>Pseudomonadales</taxon>
        <taxon>Marinobacteraceae</taxon>
        <taxon>Marinobacter</taxon>
    </lineage>
</organism>
<dbReference type="Pfam" id="PF00639">
    <property type="entry name" value="Rotamase"/>
    <property type="match status" value="1"/>
</dbReference>
<dbReference type="InterPro" id="IPR000297">
    <property type="entry name" value="PPIase_PpiC"/>
</dbReference>
<keyword evidence="4 5" id="KW-0697">Rotamase</keyword>
<evidence type="ECO:0000256" key="4">
    <source>
        <dbReference type="ARBA" id="ARBA00023110"/>
    </source>
</evidence>
<sequence>MKNKNMNGALITSILGHMFLSFKVFVSLLFRRCLLIGVLSLSSVLTAHSAAGEQILVRVNDDPITQRDLSMLHQTLNPQTQGQQLNQEMLLDQLIHLSLIRQELKRRKFHLEPLVVEAVELQRESLLSALFIQKLMQEMMPSESELREAFQEQQLMRMPAKEYRLGYLLVEKKDLADELIGRLDKNADFQRMASEFSIDPSKTYGGDLGWVNAFQIDAGLVGELEELSVDEHSSTPIQSERGWQILKMLAKRRTPKPKFAQVRQELAERLVAQRLEHYLSELKGNATIHFPERGQPGFAGKE</sequence>
<keyword evidence="8" id="KW-1185">Reference proteome</keyword>